<dbReference type="Pfam" id="PF10091">
    <property type="entry name" value="Glycoamylase"/>
    <property type="match status" value="1"/>
</dbReference>
<comment type="caution">
    <text evidence="3">The sequence shown here is derived from an EMBL/GenBank/DDBJ whole genome shotgun (WGS) entry which is preliminary data.</text>
</comment>
<gene>
    <name evidence="3" type="ORF">ACFSUF_23680</name>
</gene>
<keyword evidence="1" id="KW-0732">Signal</keyword>
<evidence type="ECO:0000256" key="1">
    <source>
        <dbReference type="SAM" id="SignalP"/>
    </source>
</evidence>
<dbReference type="Gene3D" id="1.50.10.140">
    <property type="match status" value="1"/>
</dbReference>
<evidence type="ECO:0000259" key="2">
    <source>
        <dbReference type="Pfam" id="PF10091"/>
    </source>
</evidence>
<name>A0ABW5PLK2_9BACL</name>
<feature type="domain" description="Glycoamylase-like" evidence="2">
    <location>
        <begin position="210"/>
        <end position="426"/>
    </location>
</feature>
<organism evidence="3 4">
    <name type="scientific">Paenibacillus gansuensis</name>
    <dbReference type="NCBI Taxonomy" id="306542"/>
    <lineage>
        <taxon>Bacteria</taxon>
        <taxon>Bacillati</taxon>
        <taxon>Bacillota</taxon>
        <taxon>Bacilli</taxon>
        <taxon>Bacillales</taxon>
        <taxon>Paenibacillaceae</taxon>
        <taxon>Paenibacillus</taxon>
    </lineage>
</organism>
<evidence type="ECO:0000313" key="4">
    <source>
        <dbReference type="Proteomes" id="UP001597541"/>
    </source>
</evidence>
<accession>A0ABW5PLK2</accession>
<dbReference type="InterPro" id="IPR019282">
    <property type="entry name" value="Glycoamylase-like_cons_dom"/>
</dbReference>
<dbReference type="PROSITE" id="PS51257">
    <property type="entry name" value="PROKAR_LIPOPROTEIN"/>
    <property type="match status" value="1"/>
</dbReference>
<evidence type="ECO:0000313" key="3">
    <source>
        <dbReference type="EMBL" id="MFD2615409.1"/>
    </source>
</evidence>
<proteinExistence type="predicted"/>
<sequence>MRLTVRAAGILALAAMLVVSGCSSGGGSKPVSRGVAAKLDKETESMLERESRASFDFFWNEANREKGSKGYGLVADRAPGNPGLSSVASTGFGLSALVIGAERGWVSRKEAEERALGTMRTLLDHAAKEHGFLYHFLNLADGTRAPGSEVSVIDTAIALNGAITAGSYFGGEVQKAAEALAGQVEWPWYIDPANQQFYMGYSPENGFAGHWDFYAEQLMMYVLAAGSASHPVPGDLFYKFQRDTRPYKDGEPFIHSWFGSIFTYQFSHAWFDFRGMKDREGVDWWVNSVRASEASRAYAGDMAATYSTFGTDAWGITASDGPGGYNGLYGSPPSGFDDTAHTTDGTLAPAGALGSIVFTPEASIAALKHFAGKSELWGKYGLTDAYNEAVSPAWVGPDVIGIDKGITLLMIENYRSGLIWEMYMKSSIVQAGAKAVGLSAASR</sequence>
<dbReference type="EMBL" id="JBHUME010000019">
    <property type="protein sequence ID" value="MFD2615409.1"/>
    <property type="molecule type" value="Genomic_DNA"/>
</dbReference>
<reference evidence="4" key="1">
    <citation type="journal article" date="2019" name="Int. J. Syst. Evol. Microbiol.">
        <title>The Global Catalogue of Microorganisms (GCM) 10K type strain sequencing project: providing services to taxonomists for standard genome sequencing and annotation.</title>
        <authorList>
            <consortium name="The Broad Institute Genomics Platform"/>
            <consortium name="The Broad Institute Genome Sequencing Center for Infectious Disease"/>
            <person name="Wu L."/>
            <person name="Ma J."/>
        </authorList>
    </citation>
    <scope>NUCLEOTIDE SEQUENCE [LARGE SCALE GENOMIC DNA]</scope>
    <source>
        <strain evidence="4">KCTC 3950</strain>
    </source>
</reference>
<keyword evidence="4" id="KW-1185">Reference proteome</keyword>
<dbReference type="Proteomes" id="UP001597541">
    <property type="component" value="Unassembled WGS sequence"/>
</dbReference>
<dbReference type="RefSeq" id="WP_377607261.1">
    <property type="nucleotide sequence ID" value="NZ_JBHUME010000019.1"/>
</dbReference>
<feature type="chain" id="PRO_5045615945" evidence="1">
    <location>
        <begin position="25"/>
        <end position="443"/>
    </location>
</feature>
<feature type="signal peptide" evidence="1">
    <location>
        <begin position="1"/>
        <end position="24"/>
    </location>
</feature>
<protein>
    <submittedName>
        <fullName evidence="3">Glucoamylase family protein</fullName>
    </submittedName>
</protein>